<evidence type="ECO:0000256" key="11">
    <source>
        <dbReference type="ARBA" id="ARBA00023303"/>
    </source>
</evidence>
<evidence type="ECO:0000256" key="6">
    <source>
        <dbReference type="ARBA" id="ARBA00022989"/>
    </source>
</evidence>
<evidence type="ECO:0000256" key="13">
    <source>
        <dbReference type="SAM" id="Phobius"/>
    </source>
</evidence>
<evidence type="ECO:0000256" key="4">
    <source>
        <dbReference type="ARBA" id="ARBA00022461"/>
    </source>
</evidence>
<dbReference type="AlphaFoldDB" id="A0AAR5P0G9"/>
<keyword evidence="15" id="KW-1185">Reference proteome</keyword>
<dbReference type="KEGG" id="dpa:109533713"/>
<name>A0AAR5P0G9_DENPD</name>
<evidence type="ECO:0000256" key="5">
    <source>
        <dbReference type="ARBA" id="ARBA00022692"/>
    </source>
</evidence>
<evidence type="ECO:0000256" key="12">
    <source>
        <dbReference type="RuleBase" id="RU000679"/>
    </source>
</evidence>
<evidence type="ECO:0000313" key="14">
    <source>
        <dbReference type="EnsemblMetazoa" id="XP_019754664.1"/>
    </source>
</evidence>
<keyword evidence="3 12" id="KW-0813">Transport</keyword>
<keyword evidence="11 12" id="KW-0407">Ion channel</keyword>
<comment type="subcellular location">
    <subcellularLocation>
        <location evidence="1">Membrane</location>
        <topology evidence="1">Multi-pass membrane protein</topology>
    </subcellularLocation>
</comment>
<keyword evidence="8 12" id="KW-0406">Ion transport</keyword>
<evidence type="ECO:0000256" key="3">
    <source>
        <dbReference type="ARBA" id="ARBA00022448"/>
    </source>
</evidence>
<dbReference type="GeneID" id="109533713"/>
<reference evidence="14" key="2">
    <citation type="submission" date="2024-08" db="UniProtKB">
        <authorList>
            <consortium name="EnsemblMetazoa"/>
        </authorList>
    </citation>
    <scope>IDENTIFICATION</scope>
</reference>
<proteinExistence type="inferred from homology"/>
<dbReference type="Gene3D" id="1.10.287.770">
    <property type="entry name" value="YojJ-like"/>
    <property type="match status" value="1"/>
</dbReference>
<sequence length="377" mass="43438">MALVFISLVRTYQENSITFLTETTYLEWNTSFPSVSVCQISGADMPFDQRDNKAMLEFFITDLLFFSGSCYACQYECFSCSKVNISKIIEKLRKPCSKILSSCKWNEKEFNCCDQFLPLETEYGVCFSFNSLHTKNPNEELLNLQMNRETGTGKLSIETIEDVRVYIHGPEEVPFINAESNYMKDILLGEHYEILFNVVEIDNDARIIELPLWKRKCRFPWELPNNLRVHRLYSYSTCLVQCHADNHFRICNCTHHLMPYYNKRSYCDIEGLKCLTNNFETVNRLHSKGSDKPGLSCDCYPSCTEPEYNIVSKEKSSNYSSSGITIEMQSLPTSRFKRVVVKNILDLVVSIGGAAGFFIGASLLTVVEIIYIYFIRT</sequence>
<comment type="similarity">
    <text evidence="2 12">Belongs to the amiloride-sensitive sodium channel (TC 1.A.6) family.</text>
</comment>
<keyword evidence="10 12" id="KW-0739">Sodium transport</keyword>
<evidence type="ECO:0000256" key="10">
    <source>
        <dbReference type="ARBA" id="ARBA00023201"/>
    </source>
</evidence>
<dbReference type="EnsemblMetazoa" id="XM_019899105.1">
    <property type="protein sequence ID" value="XP_019754664.1"/>
    <property type="gene ID" value="LOC109533713"/>
</dbReference>
<keyword evidence="7" id="KW-0915">Sodium</keyword>
<dbReference type="Pfam" id="PF00858">
    <property type="entry name" value="ASC"/>
    <property type="match status" value="1"/>
</dbReference>
<feature type="transmembrane region" description="Helical" evidence="13">
    <location>
        <begin position="347"/>
        <end position="374"/>
    </location>
</feature>
<protein>
    <submittedName>
        <fullName evidence="14">Uncharacterized protein</fullName>
    </submittedName>
</protein>
<dbReference type="Gene3D" id="2.60.470.10">
    <property type="entry name" value="Acid-sensing ion channels like domains"/>
    <property type="match status" value="1"/>
</dbReference>
<dbReference type="GO" id="GO:0015280">
    <property type="term" value="F:ligand-gated sodium channel activity"/>
    <property type="evidence" value="ECO:0007669"/>
    <property type="project" value="TreeGrafter"/>
</dbReference>
<keyword evidence="5 12" id="KW-0812">Transmembrane</keyword>
<evidence type="ECO:0000256" key="1">
    <source>
        <dbReference type="ARBA" id="ARBA00004141"/>
    </source>
</evidence>
<organism evidence="14 15">
    <name type="scientific">Dendroctonus ponderosae</name>
    <name type="common">Mountain pine beetle</name>
    <dbReference type="NCBI Taxonomy" id="77166"/>
    <lineage>
        <taxon>Eukaryota</taxon>
        <taxon>Metazoa</taxon>
        <taxon>Ecdysozoa</taxon>
        <taxon>Arthropoda</taxon>
        <taxon>Hexapoda</taxon>
        <taxon>Insecta</taxon>
        <taxon>Pterygota</taxon>
        <taxon>Neoptera</taxon>
        <taxon>Endopterygota</taxon>
        <taxon>Coleoptera</taxon>
        <taxon>Polyphaga</taxon>
        <taxon>Cucujiformia</taxon>
        <taxon>Curculionidae</taxon>
        <taxon>Scolytinae</taxon>
        <taxon>Dendroctonus</taxon>
    </lineage>
</organism>
<evidence type="ECO:0000313" key="15">
    <source>
        <dbReference type="Proteomes" id="UP000019118"/>
    </source>
</evidence>
<dbReference type="Proteomes" id="UP000019118">
    <property type="component" value="Unassembled WGS sequence"/>
</dbReference>
<dbReference type="PANTHER" id="PTHR11690:SF184">
    <property type="entry name" value="PICKPOCKET 31"/>
    <property type="match status" value="1"/>
</dbReference>
<evidence type="ECO:0000256" key="9">
    <source>
        <dbReference type="ARBA" id="ARBA00023136"/>
    </source>
</evidence>
<dbReference type="InterPro" id="IPR001873">
    <property type="entry name" value="ENaC"/>
</dbReference>
<accession>A0AAR5P0G9</accession>
<reference evidence="15" key="1">
    <citation type="journal article" date="2013" name="Genome Biol.">
        <title>Draft genome of the mountain pine beetle, Dendroctonus ponderosae Hopkins, a major forest pest.</title>
        <authorList>
            <person name="Keeling C.I."/>
            <person name="Yuen M.M."/>
            <person name="Liao N.Y."/>
            <person name="Docking T.R."/>
            <person name="Chan S.K."/>
            <person name="Taylor G.A."/>
            <person name="Palmquist D.L."/>
            <person name="Jackman S.D."/>
            <person name="Nguyen A."/>
            <person name="Li M."/>
            <person name="Henderson H."/>
            <person name="Janes J.K."/>
            <person name="Zhao Y."/>
            <person name="Pandoh P."/>
            <person name="Moore R."/>
            <person name="Sperling F.A."/>
            <person name="Huber D.P."/>
            <person name="Birol I."/>
            <person name="Jones S.J."/>
            <person name="Bohlmann J."/>
        </authorList>
    </citation>
    <scope>NUCLEOTIDE SEQUENCE</scope>
</reference>
<dbReference type="GO" id="GO:0005886">
    <property type="term" value="C:plasma membrane"/>
    <property type="evidence" value="ECO:0007669"/>
    <property type="project" value="TreeGrafter"/>
</dbReference>
<dbReference type="PRINTS" id="PR01078">
    <property type="entry name" value="AMINACHANNEL"/>
</dbReference>
<evidence type="ECO:0000256" key="2">
    <source>
        <dbReference type="ARBA" id="ARBA00007193"/>
    </source>
</evidence>
<keyword evidence="4 12" id="KW-0894">Sodium channel</keyword>
<keyword evidence="9 13" id="KW-0472">Membrane</keyword>
<dbReference type="PANTHER" id="PTHR11690">
    <property type="entry name" value="AMILORIDE-SENSITIVE SODIUM CHANNEL-RELATED"/>
    <property type="match status" value="1"/>
</dbReference>
<keyword evidence="6 13" id="KW-1133">Transmembrane helix</keyword>
<evidence type="ECO:0000256" key="7">
    <source>
        <dbReference type="ARBA" id="ARBA00023053"/>
    </source>
</evidence>
<evidence type="ECO:0000256" key="8">
    <source>
        <dbReference type="ARBA" id="ARBA00023065"/>
    </source>
</evidence>